<gene>
    <name evidence="8" type="ORF">PHACT_08800</name>
</gene>
<evidence type="ECO:0000313" key="9">
    <source>
        <dbReference type="Proteomes" id="UP000175669"/>
    </source>
</evidence>
<dbReference type="GO" id="GO:0003676">
    <property type="term" value="F:nucleic acid binding"/>
    <property type="evidence" value="ECO:0007669"/>
    <property type="project" value="InterPro"/>
</dbReference>
<dbReference type="Proteomes" id="UP000175669">
    <property type="component" value="Unassembled WGS sequence"/>
</dbReference>
<evidence type="ECO:0000313" key="8">
    <source>
        <dbReference type="EMBL" id="OFE14040.1"/>
    </source>
</evidence>
<dbReference type="InterPro" id="IPR007848">
    <property type="entry name" value="Small_mtfrase_dom"/>
</dbReference>
<sequence>MAPDAAAAVSGGDQKTLWIVDESLPVTSVMTFPGVDSLTALTNRYDVYTDLQAKQVDTILSDFDFSTLGKFSRIVYRISKEKLVAHHCINQAIRHLDEGGELIMIGGKQDGLKSIAKNAAQTYGQKSNTKKVGNTYLATLARPASLNAEQQLPCNDYGTLRQVEHKGVRFHSKPGVFGWEKVDRGSELLISVLPTIKRYMKSVGSVLDLGCGWGYLMLATKEWDVETRCATDNNIAAVDAAKKNFADAGLNVDCVTDDCASEVRGRFDLILCNPPFHQGFAVSDTLTEKFLAAATRLSRRSTRAIFVVNQFVPLEKHAGKYFSQCRLLLAEDGFCVYELRP</sequence>
<name>A0A1E8CNM5_9GAMM</name>
<organism evidence="8 9">
    <name type="scientific">Pseudohongiella acticola</name>
    <dbReference type="NCBI Taxonomy" id="1524254"/>
    <lineage>
        <taxon>Bacteria</taxon>
        <taxon>Pseudomonadati</taxon>
        <taxon>Pseudomonadota</taxon>
        <taxon>Gammaproteobacteria</taxon>
        <taxon>Pseudomonadales</taxon>
        <taxon>Pseudohongiellaceae</taxon>
        <taxon>Pseudohongiella</taxon>
    </lineage>
</organism>
<dbReference type="Pfam" id="PF08468">
    <property type="entry name" value="MTS_N"/>
    <property type="match status" value="1"/>
</dbReference>
<dbReference type="GO" id="GO:0008990">
    <property type="term" value="F:rRNA (guanine-N2-)-methyltransferase activity"/>
    <property type="evidence" value="ECO:0007669"/>
    <property type="project" value="InterPro"/>
</dbReference>
<dbReference type="Gene3D" id="3.40.50.150">
    <property type="entry name" value="Vaccinia Virus protein VP39"/>
    <property type="match status" value="2"/>
</dbReference>
<evidence type="ECO:0000259" key="7">
    <source>
        <dbReference type="Pfam" id="PF08468"/>
    </source>
</evidence>
<evidence type="ECO:0000259" key="6">
    <source>
        <dbReference type="Pfam" id="PF05175"/>
    </source>
</evidence>
<dbReference type="InterPro" id="IPR046977">
    <property type="entry name" value="RsmC/RlmG"/>
</dbReference>
<evidence type="ECO:0000256" key="4">
    <source>
        <dbReference type="ARBA" id="ARBA00022679"/>
    </source>
</evidence>
<dbReference type="SUPFAM" id="SSF53335">
    <property type="entry name" value="S-adenosyl-L-methionine-dependent methyltransferases"/>
    <property type="match status" value="1"/>
</dbReference>
<dbReference type="PANTHER" id="PTHR47816">
    <property type="entry name" value="RIBOSOMAL RNA SMALL SUBUNIT METHYLTRANSFERASE C"/>
    <property type="match status" value="1"/>
</dbReference>
<reference evidence="9" key="1">
    <citation type="submission" date="2016-07" db="EMBL/GenBank/DDBJ databases">
        <authorList>
            <person name="Florea S."/>
            <person name="Webb J.S."/>
            <person name="Jaromczyk J."/>
            <person name="Schardl C.L."/>
        </authorList>
    </citation>
    <scope>NUCLEOTIDE SEQUENCE [LARGE SCALE GENOMIC DNA]</scope>
    <source>
        <strain evidence="9">KCTC 42131</strain>
    </source>
</reference>
<keyword evidence="3" id="KW-0489">Methyltransferase</keyword>
<evidence type="ECO:0000256" key="5">
    <source>
        <dbReference type="ARBA" id="ARBA00022691"/>
    </source>
</evidence>
<dbReference type="InterPro" id="IPR029063">
    <property type="entry name" value="SAM-dependent_MTases_sf"/>
</dbReference>
<protein>
    <recommendedName>
        <fullName evidence="10">Methyltransferase small domain-containing protein</fullName>
    </recommendedName>
</protein>
<accession>A0A1E8CNM5</accession>
<evidence type="ECO:0000256" key="1">
    <source>
        <dbReference type="ARBA" id="ARBA00022490"/>
    </source>
</evidence>
<keyword evidence="2" id="KW-0698">rRNA processing</keyword>
<dbReference type="EMBL" id="MASR01000001">
    <property type="protein sequence ID" value="OFE14040.1"/>
    <property type="molecule type" value="Genomic_DNA"/>
</dbReference>
<evidence type="ECO:0000256" key="2">
    <source>
        <dbReference type="ARBA" id="ARBA00022552"/>
    </source>
</evidence>
<dbReference type="AlphaFoldDB" id="A0A1E8CNM5"/>
<evidence type="ECO:0008006" key="10">
    <source>
        <dbReference type="Google" id="ProtNLM"/>
    </source>
</evidence>
<keyword evidence="9" id="KW-1185">Reference proteome</keyword>
<comment type="caution">
    <text evidence="8">The sequence shown here is derived from an EMBL/GenBank/DDBJ whole genome shotgun (WGS) entry which is preliminary data.</text>
</comment>
<keyword evidence="1" id="KW-0963">Cytoplasm</keyword>
<dbReference type="PANTHER" id="PTHR47816:SF4">
    <property type="entry name" value="RIBOSOMAL RNA SMALL SUBUNIT METHYLTRANSFERASE C"/>
    <property type="match status" value="1"/>
</dbReference>
<feature type="domain" description="Methyltransferase small" evidence="6">
    <location>
        <begin position="168"/>
        <end position="338"/>
    </location>
</feature>
<proteinExistence type="predicted"/>
<feature type="domain" description="Methyltransferase small N-terminal" evidence="7">
    <location>
        <begin position="37"/>
        <end position="123"/>
    </location>
</feature>
<dbReference type="Pfam" id="PF05175">
    <property type="entry name" value="MTS"/>
    <property type="match status" value="1"/>
</dbReference>
<keyword evidence="4" id="KW-0808">Transferase</keyword>
<evidence type="ECO:0000256" key="3">
    <source>
        <dbReference type="ARBA" id="ARBA00022603"/>
    </source>
</evidence>
<dbReference type="CDD" id="cd02440">
    <property type="entry name" value="AdoMet_MTases"/>
    <property type="match status" value="1"/>
</dbReference>
<dbReference type="STRING" id="1524254.PHACT_08800"/>
<dbReference type="InterPro" id="IPR002052">
    <property type="entry name" value="DNA_methylase_N6_adenine_CS"/>
</dbReference>
<dbReference type="PROSITE" id="PS00092">
    <property type="entry name" value="N6_MTASE"/>
    <property type="match status" value="1"/>
</dbReference>
<dbReference type="InterPro" id="IPR013675">
    <property type="entry name" value="Mtase_sm_N"/>
</dbReference>
<keyword evidence="5" id="KW-0949">S-adenosyl-L-methionine</keyword>